<sequence>MPLLYQHNPLPLSFVTPARRSTPAPAPASELPEEVRLAASHSPHGVIGRDSAVLGLERASRRAPACCCTASAALGLRAVHTAGR</sequence>
<protein>
    <submittedName>
        <fullName evidence="1">Uncharacterized protein</fullName>
    </submittedName>
</protein>
<name>A0A080MA36_9PROT</name>
<dbReference type="AlphaFoldDB" id="A0A080MA36"/>
<organism evidence="1 2">
    <name type="scientific">Candidatus Accumulibacter cognatus</name>
    <dbReference type="NCBI Taxonomy" id="2954383"/>
    <lineage>
        <taxon>Bacteria</taxon>
        <taxon>Pseudomonadati</taxon>
        <taxon>Pseudomonadota</taxon>
        <taxon>Betaproteobacteria</taxon>
        <taxon>Candidatus Accumulibacter</taxon>
    </lineage>
</organism>
<dbReference type="RefSeq" id="WP_034945788.1">
    <property type="nucleotide sequence ID" value="NZ_JDST02000015.1"/>
</dbReference>
<proteinExistence type="predicted"/>
<evidence type="ECO:0000313" key="1">
    <source>
        <dbReference type="EMBL" id="KFB77856.1"/>
    </source>
</evidence>
<keyword evidence="2" id="KW-1185">Reference proteome</keyword>
<dbReference type="Proteomes" id="UP000021315">
    <property type="component" value="Unassembled WGS sequence"/>
</dbReference>
<accession>A0A080MA36</accession>
<gene>
    <name evidence="1" type="ORF">AW06_000823</name>
</gene>
<reference evidence="1" key="1">
    <citation type="submission" date="2014-02" db="EMBL/GenBank/DDBJ databases">
        <title>Expanding our view of genomic diversity in Candidatus Accumulibacter clades.</title>
        <authorList>
            <person name="Skennerton C.T."/>
            <person name="Barr J.J."/>
            <person name="Slater F.R."/>
            <person name="Bond P.L."/>
            <person name="Tyson G.W."/>
        </authorList>
    </citation>
    <scope>NUCLEOTIDE SEQUENCE [LARGE SCALE GENOMIC DNA]</scope>
</reference>
<dbReference type="EMBL" id="JDST02000015">
    <property type="protein sequence ID" value="KFB77856.1"/>
    <property type="molecule type" value="Genomic_DNA"/>
</dbReference>
<comment type="caution">
    <text evidence="1">The sequence shown here is derived from an EMBL/GenBank/DDBJ whole genome shotgun (WGS) entry which is preliminary data.</text>
</comment>
<evidence type="ECO:0000313" key="2">
    <source>
        <dbReference type="Proteomes" id="UP000021315"/>
    </source>
</evidence>